<evidence type="ECO:0000313" key="2">
    <source>
        <dbReference type="Proteomes" id="UP000008367"/>
    </source>
</evidence>
<gene>
    <name evidence="1" type="primary">hemG</name>
    <name evidence="1" type="ORF">VCHENC02_3506</name>
</gene>
<dbReference type="GO" id="GO:0004729">
    <property type="term" value="F:oxygen-dependent protoporphyrinogen oxidase activity"/>
    <property type="evidence" value="ECO:0007669"/>
    <property type="project" value="UniProtKB-EC"/>
</dbReference>
<dbReference type="AlphaFoldDB" id="A0A454CWJ0"/>
<protein>
    <submittedName>
        <fullName evidence="1">Protoporphyrinogen oxidase domain protein</fullName>
        <ecNumber evidence="1">1.3.3.4</ecNumber>
    </submittedName>
</protein>
<sequence length="35" mass="4113">QGAKPIRPKKWNTPIGKKWLFSQINSKNCRNNVLF</sequence>
<dbReference type="Proteomes" id="UP000008367">
    <property type="component" value="Unassembled WGS sequence"/>
</dbReference>
<name>A0A454CWJ0_VIBHA</name>
<proteinExistence type="predicted"/>
<comment type="caution">
    <text evidence="1">The sequence shown here is derived from an EMBL/GenBank/DDBJ whole genome shotgun (WGS) entry which is preliminary data.</text>
</comment>
<accession>A0A454CWJ0</accession>
<dbReference type="EMBL" id="AJSR01001489">
    <property type="protein sequence ID" value="EKM30783.1"/>
    <property type="molecule type" value="Genomic_DNA"/>
</dbReference>
<feature type="non-terminal residue" evidence="1">
    <location>
        <position position="1"/>
    </location>
</feature>
<keyword evidence="1" id="KW-0560">Oxidoreductase</keyword>
<organism evidence="1 2">
    <name type="scientific">Vibrio harveyi</name>
    <name type="common">Beneckea harveyi</name>
    <dbReference type="NCBI Taxonomy" id="669"/>
    <lineage>
        <taxon>Bacteria</taxon>
        <taxon>Pseudomonadati</taxon>
        <taxon>Pseudomonadota</taxon>
        <taxon>Gammaproteobacteria</taxon>
        <taxon>Vibrionales</taxon>
        <taxon>Vibrionaceae</taxon>
        <taxon>Vibrio</taxon>
    </lineage>
</organism>
<dbReference type="EC" id="1.3.3.4" evidence="1"/>
<evidence type="ECO:0000313" key="1">
    <source>
        <dbReference type="EMBL" id="EKM30783.1"/>
    </source>
</evidence>
<reference evidence="1 2" key="1">
    <citation type="submission" date="2012-10" db="EMBL/GenBank/DDBJ databases">
        <title>Genome sequence of Vibrio Cholerae HENC-02.</title>
        <authorList>
            <person name="Eppinger M."/>
            <person name="Hasan N.A."/>
            <person name="Sengamalay N."/>
            <person name="Hine E."/>
            <person name="Su Q."/>
            <person name="Daugherty S.C."/>
            <person name="Young S."/>
            <person name="Sadzewicz L."/>
            <person name="Tallon L."/>
            <person name="Cebula T.A."/>
            <person name="Ravel J."/>
            <person name="Colwell R.R."/>
        </authorList>
    </citation>
    <scope>NUCLEOTIDE SEQUENCE [LARGE SCALE GENOMIC DNA]</scope>
    <source>
        <strain evidence="1 2">HENC-02</strain>
    </source>
</reference>